<proteinExistence type="predicted"/>
<dbReference type="Proteomes" id="UP001257914">
    <property type="component" value="Unassembled WGS sequence"/>
</dbReference>
<name>A0ABU3QY92_9GAMM</name>
<keyword evidence="1" id="KW-0812">Transmembrane</keyword>
<sequence length="115" mass="13301">MSYQSKLEKAQVELANTGMRESNYNPPLFILLRKLGLKIKPVHYNSFINNFAFSAIFFGVIWGLLMWFTTWSTQRLPIFNVVGTSIFTGILFGLIMALYYKKSATKYGLSKWEEL</sequence>
<evidence type="ECO:0000313" key="3">
    <source>
        <dbReference type="Proteomes" id="UP001257914"/>
    </source>
</evidence>
<feature type="transmembrane region" description="Helical" evidence="1">
    <location>
        <begin position="47"/>
        <end position="70"/>
    </location>
</feature>
<dbReference type="RefSeq" id="WP_315946117.1">
    <property type="nucleotide sequence ID" value="NZ_JAWCUA010000003.1"/>
</dbReference>
<keyword evidence="3" id="KW-1185">Reference proteome</keyword>
<accession>A0ABU3QY92</accession>
<gene>
    <name evidence="2" type="ORF">RT723_05045</name>
</gene>
<evidence type="ECO:0000256" key="1">
    <source>
        <dbReference type="SAM" id="Phobius"/>
    </source>
</evidence>
<protein>
    <submittedName>
        <fullName evidence="2">DUF6404 family protein</fullName>
    </submittedName>
</protein>
<dbReference type="Pfam" id="PF19942">
    <property type="entry name" value="DUF6404"/>
    <property type="match status" value="1"/>
</dbReference>
<feature type="transmembrane region" description="Helical" evidence="1">
    <location>
        <begin position="76"/>
        <end position="100"/>
    </location>
</feature>
<evidence type="ECO:0000313" key="2">
    <source>
        <dbReference type="EMBL" id="MDU0112375.1"/>
    </source>
</evidence>
<comment type="caution">
    <text evidence="2">The sequence shown here is derived from an EMBL/GenBank/DDBJ whole genome shotgun (WGS) entry which is preliminary data.</text>
</comment>
<dbReference type="InterPro" id="IPR045644">
    <property type="entry name" value="DUF6404"/>
</dbReference>
<dbReference type="EMBL" id="JAWCUA010000003">
    <property type="protein sequence ID" value="MDU0112375.1"/>
    <property type="molecule type" value="Genomic_DNA"/>
</dbReference>
<keyword evidence="1" id="KW-0472">Membrane</keyword>
<reference evidence="2 3" key="1">
    <citation type="submission" date="2023-10" db="EMBL/GenBank/DDBJ databases">
        <title>Psychrosphaera aquimaarina strain SW33 isolated from seawater.</title>
        <authorList>
            <person name="Bayburt H."/>
            <person name="Kim J.M."/>
            <person name="Choi B.J."/>
            <person name="Jeon C.O."/>
        </authorList>
    </citation>
    <scope>NUCLEOTIDE SEQUENCE [LARGE SCALE GENOMIC DNA]</scope>
    <source>
        <strain evidence="2 3">KCTC 52743</strain>
    </source>
</reference>
<organism evidence="2 3">
    <name type="scientific">Psychrosphaera aquimarina</name>
    <dbReference type="NCBI Taxonomy" id="2044854"/>
    <lineage>
        <taxon>Bacteria</taxon>
        <taxon>Pseudomonadati</taxon>
        <taxon>Pseudomonadota</taxon>
        <taxon>Gammaproteobacteria</taxon>
        <taxon>Alteromonadales</taxon>
        <taxon>Pseudoalteromonadaceae</taxon>
        <taxon>Psychrosphaera</taxon>
    </lineage>
</organism>
<keyword evidence="1" id="KW-1133">Transmembrane helix</keyword>